<gene>
    <name evidence="1" type="ORF">CY0110_23161</name>
</gene>
<dbReference type="RefSeq" id="WP_008277163.1">
    <property type="nucleotide sequence ID" value="NZ_AAXW01000038.1"/>
</dbReference>
<sequence length="167" mass="19481">MSQKVFKLIVLLGLMCLLFIQPVYAVVRESKIPPNTVLYKSIQTWRDNFKNPWQVIFFKEIKGENEPIINLRLVGFPDLYEFAHPQPLIIKIREDLILPVPDVFASDQESFAPNMGQYDFTPILNQLASNNFWVLELPLKNGDSSTIKIPYFILEEWQKIIARDLQN</sequence>
<dbReference type="Proteomes" id="UP000003781">
    <property type="component" value="Unassembled WGS sequence"/>
</dbReference>
<dbReference type="AlphaFoldDB" id="A3IUV7"/>
<evidence type="ECO:0008006" key="3">
    <source>
        <dbReference type="Google" id="ProtNLM"/>
    </source>
</evidence>
<dbReference type="EMBL" id="AAXW01000038">
    <property type="protein sequence ID" value="EAZ89705.1"/>
    <property type="molecule type" value="Genomic_DNA"/>
</dbReference>
<accession>A3IUV7</accession>
<protein>
    <recommendedName>
        <fullName evidence="3">DUF3122 domain-containing protein</fullName>
    </recommendedName>
</protein>
<organism evidence="1 2">
    <name type="scientific">Crocosphaera chwakensis CCY0110</name>
    <dbReference type="NCBI Taxonomy" id="391612"/>
    <lineage>
        <taxon>Bacteria</taxon>
        <taxon>Bacillati</taxon>
        <taxon>Cyanobacteriota</taxon>
        <taxon>Cyanophyceae</taxon>
        <taxon>Oscillatoriophycideae</taxon>
        <taxon>Chroococcales</taxon>
        <taxon>Aphanothecaceae</taxon>
        <taxon>Crocosphaera</taxon>
        <taxon>Crocosphaera chwakensis</taxon>
    </lineage>
</organism>
<proteinExistence type="predicted"/>
<dbReference type="InterPro" id="IPR021469">
    <property type="entry name" value="DUF3122"/>
</dbReference>
<dbReference type="OrthoDB" id="463245at2"/>
<dbReference type="Pfam" id="PF11320">
    <property type="entry name" value="DUF3122"/>
    <property type="match status" value="1"/>
</dbReference>
<comment type="caution">
    <text evidence="1">The sequence shown here is derived from an EMBL/GenBank/DDBJ whole genome shotgun (WGS) entry which is preliminary data.</text>
</comment>
<dbReference type="eggNOG" id="ENOG5031X2B">
    <property type="taxonomic scope" value="Bacteria"/>
</dbReference>
<keyword evidence="2" id="KW-1185">Reference proteome</keyword>
<evidence type="ECO:0000313" key="1">
    <source>
        <dbReference type="EMBL" id="EAZ89705.1"/>
    </source>
</evidence>
<reference evidence="1 2" key="1">
    <citation type="submission" date="2007-03" db="EMBL/GenBank/DDBJ databases">
        <authorList>
            <person name="Stal L."/>
            <person name="Ferriera S."/>
            <person name="Johnson J."/>
            <person name="Kravitz S."/>
            <person name="Beeson K."/>
            <person name="Sutton G."/>
            <person name="Rogers Y.-H."/>
            <person name="Friedman R."/>
            <person name="Frazier M."/>
            <person name="Venter J.C."/>
        </authorList>
    </citation>
    <scope>NUCLEOTIDE SEQUENCE [LARGE SCALE GENOMIC DNA]</scope>
    <source>
        <strain evidence="1 2">CCY0110</strain>
    </source>
</reference>
<evidence type="ECO:0000313" key="2">
    <source>
        <dbReference type="Proteomes" id="UP000003781"/>
    </source>
</evidence>
<name>A3IUV7_9CHRO</name>